<organism evidence="1">
    <name type="scientific">marine metagenome</name>
    <dbReference type="NCBI Taxonomy" id="408172"/>
    <lineage>
        <taxon>unclassified sequences</taxon>
        <taxon>metagenomes</taxon>
        <taxon>ecological metagenomes</taxon>
    </lineage>
</organism>
<dbReference type="EMBL" id="UINC01230944">
    <property type="protein sequence ID" value="SVE63276.1"/>
    <property type="molecule type" value="Genomic_DNA"/>
</dbReference>
<accession>A0A383F2D8</accession>
<reference evidence="1" key="1">
    <citation type="submission" date="2018-05" db="EMBL/GenBank/DDBJ databases">
        <authorList>
            <person name="Lanie J.A."/>
            <person name="Ng W.-L."/>
            <person name="Kazmierczak K.M."/>
            <person name="Andrzejewski T.M."/>
            <person name="Davidsen T.M."/>
            <person name="Wayne K.J."/>
            <person name="Tettelin H."/>
            <person name="Glass J.I."/>
            <person name="Rusch D."/>
            <person name="Podicherti R."/>
            <person name="Tsui H.-C.T."/>
            <person name="Winkler M.E."/>
        </authorList>
    </citation>
    <scope>NUCLEOTIDE SEQUENCE</scope>
</reference>
<evidence type="ECO:0000313" key="1">
    <source>
        <dbReference type="EMBL" id="SVE63276.1"/>
    </source>
</evidence>
<gene>
    <name evidence="1" type="ORF">METZ01_LOCUS516130</name>
</gene>
<protein>
    <submittedName>
        <fullName evidence="1">Uncharacterized protein</fullName>
    </submittedName>
</protein>
<proteinExistence type="predicted"/>
<name>A0A383F2D8_9ZZZZ</name>
<dbReference type="AlphaFoldDB" id="A0A383F2D8"/>
<sequence length="84" mass="9542">MIISKTLLLAEMEQKSITAQRVMEVVSLLAFELAQCLFARDMTNISFLKKLENLLPLLVCSNRKHRGTSFDTVINLVCYGKYST</sequence>